<feature type="compositionally biased region" description="Basic and acidic residues" evidence="1">
    <location>
        <begin position="267"/>
        <end position="290"/>
    </location>
</feature>
<name>A0A395I1E5_ASPHC</name>
<protein>
    <recommendedName>
        <fullName evidence="2">F-box domain-containing protein</fullName>
    </recommendedName>
</protein>
<dbReference type="InterPro" id="IPR001810">
    <property type="entry name" value="F-box_dom"/>
</dbReference>
<dbReference type="VEuPathDB" id="FungiDB:BO97DRAFT_366979"/>
<feature type="domain" description="F-box" evidence="2">
    <location>
        <begin position="7"/>
        <end position="40"/>
    </location>
</feature>
<accession>A0A395I1E5</accession>
<dbReference type="InterPro" id="IPR036047">
    <property type="entry name" value="F-box-like_dom_sf"/>
</dbReference>
<organism evidence="3 4">
    <name type="scientific">Aspergillus homomorphus (strain CBS 101889)</name>
    <dbReference type="NCBI Taxonomy" id="1450537"/>
    <lineage>
        <taxon>Eukaryota</taxon>
        <taxon>Fungi</taxon>
        <taxon>Dikarya</taxon>
        <taxon>Ascomycota</taxon>
        <taxon>Pezizomycotina</taxon>
        <taxon>Eurotiomycetes</taxon>
        <taxon>Eurotiomycetidae</taxon>
        <taxon>Eurotiales</taxon>
        <taxon>Aspergillaceae</taxon>
        <taxon>Aspergillus</taxon>
        <taxon>Aspergillus subgen. Circumdati</taxon>
    </lineage>
</organism>
<feature type="compositionally biased region" description="Basic and acidic residues" evidence="1">
    <location>
        <begin position="302"/>
        <end position="314"/>
    </location>
</feature>
<dbReference type="EMBL" id="KZ824279">
    <property type="protein sequence ID" value="RAL13443.1"/>
    <property type="molecule type" value="Genomic_DNA"/>
</dbReference>
<dbReference type="AlphaFoldDB" id="A0A395I1E5"/>
<dbReference type="SUPFAM" id="SSF52047">
    <property type="entry name" value="RNI-like"/>
    <property type="match status" value="1"/>
</dbReference>
<dbReference type="Proteomes" id="UP000248961">
    <property type="component" value="Unassembled WGS sequence"/>
</dbReference>
<dbReference type="Gene3D" id="3.80.10.10">
    <property type="entry name" value="Ribonuclease Inhibitor"/>
    <property type="match status" value="1"/>
</dbReference>
<dbReference type="PROSITE" id="PS50181">
    <property type="entry name" value="FBOX"/>
    <property type="match status" value="1"/>
</dbReference>
<dbReference type="SUPFAM" id="SSF81383">
    <property type="entry name" value="F-box domain"/>
    <property type="match status" value="1"/>
</dbReference>
<proteinExistence type="predicted"/>
<reference evidence="3 4" key="1">
    <citation type="submission" date="2018-02" db="EMBL/GenBank/DDBJ databases">
        <title>The genomes of Aspergillus section Nigri reveals drivers in fungal speciation.</title>
        <authorList>
            <consortium name="DOE Joint Genome Institute"/>
            <person name="Vesth T.C."/>
            <person name="Nybo J."/>
            <person name="Theobald S."/>
            <person name="Brandl J."/>
            <person name="Frisvad J.C."/>
            <person name="Nielsen K.F."/>
            <person name="Lyhne E.K."/>
            <person name="Kogle M.E."/>
            <person name="Kuo A."/>
            <person name="Riley R."/>
            <person name="Clum A."/>
            <person name="Nolan M."/>
            <person name="Lipzen A."/>
            <person name="Salamov A."/>
            <person name="Henrissat B."/>
            <person name="Wiebenga A."/>
            <person name="De vries R.P."/>
            <person name="Grigoriev I.V."/>
            <person name="Mortensen U.H."/>
            <person name="Andersen M.R."/>
            <person name="Baker S.E."/>
        </authorList>
    </citation>
    <scope>NUCLEOTIDE SEQUENCE [LARGE SCALE GENOMIC DNA]</scope>
    <source>
        <strain evidence="3 4">CBS 101889</strain>
    </source>
</reference>
<dbReference type="InterPro" id="IPR032675">
    <property type="entry name" value="LRR_dom_sf"/>
</dbReference>
<gene>
    <name evidence="3" type="ORF">BO97DRAFT_366979</name>
</gene>
<feature type="region of interest" description="Disordered" evidence="1">
    <location>
        <begin position="449"/>
        <end position="470"/>
    </location>
</feature>
<evidence type="ECO:0000313" key="3">
    <source>
        <dbReference type="EMBL" id="RAL13443.1"/>
    </source>
</evidence>
<evidence type="ECO:0000256" key="1">
    <source>
        <dbReference type="SAM" id="MobiDB-lite"/>
    </source>
</evidence>
<keyword evidence="4" id="KW-1185">Reference proteome</keyword>
<dbReference type="OrthoDB" id="3886018at2759"/>
<dbReference type="RefSeq" id="XP_025552597.1">
    <property type="nucleotide sequence ID" value="XM_025692639.1"/>
</dbReference>
<evidence type="ECO:0000313" key="4">
    <source>
        <dbReference type="Proteomes" id="UP000248961"/>
    </source>
</evidence>
<sequence>MFNPERYAGLHDLPQEIFEEVLTYLEIESLKTLRLVDRKLAEKCFGPRFLKCIQQPVLVISPQRLRSLHALACNPTLSKKVYSLTFLATPVRSPKSKGNVKPGPRMVQKPVQHRYMTRAKANYTRKELSDTNPDLLCPSEQQEARIPESPSGITNFLQPALKLFGNLHTISFDTGVGGGRTETKPDPKKWKLLWVRASHILSWVLTAMVQSGVSVKHLNVYRRSDGCCVPITDITAIASGLVPAQLEILGKSVQSLELSISGAIEDASKEKEEKREEKKEKKKKETEGESARPSGGEGSLEQSHRLSEDPHPVLEDETPGITSLFLKLAPNLRELDLTFRRTAHRGKYLFYYDWIIDSIARETQLPLLERCAFSGFAAKGQSMLLFLQKHSNSLRSLTLHRCHLTTGSWSPIFAHMEQGMPRLENLSLSDLFGRHTQNMRYAQQRFLEQEAEDDEQEAGNDEQEADNGEQEGKGMVVLLPIWDTTQPSLRTSFWHTNGNIVHTRDFTREELKKGLVFRPLQKGPGRALDSPGLRYYHRSRTQLYGPPRMV</sequence>
<evidence type="ECO:0000259" key="2">
    <source>
        <dbReference type="PROSITE" id="PS50181"/>
    </source>
</evidence>
<feature type="compositionally biased region" description="Acidic residues" evidence="1">
    <location>
        <begin position="449"/>
        <end position="469"/>
    </location>
</feature>
<dbReference type="GeneID" id="37196928"/>
<feature type="region of interest" description="Disordered" evidence="1">
    <location>
        <begin position="267"/>
        <end position="314"/>
    </location>
</feature>